<feature type="domain" description="Helicase ATP-binding" evidence="5">
    <location>
        <begin position="253"/>
        <end position="433"/>
    </location>
</feature>
<dbReference type="Gene3D" id="3.40.50.300">
    <property type="entry name" value="P-loop containing nucleotide triphosphate hydrolases"/>
    <property type="match status" value="2"/>
</dbReference>
<evidence type="ECO:0000256" key="3">
    <source>
        <dbReference type="ARBA" id="ARBA00022806"/>
    </source>
</evidence>
<dbReference type="Pfam" id="PF00271">
    <property type="entry name" value="Helicase_C"/>
    <property type="match status" value="1"/>
</dbReference>
<dbReference type="GO" id="GO:0003676">
    <property type="term" value="F:nucleic acid binding"/>
    <property type="evidence" value="ECO:0007669"/>
    <property type="project" value="InterPro"/>
</dbReference>
<proteinExistence type="predicted"/>
<feature type="domain" description="Helicase C-terminal" evidence="6">
    <location>
        <begin position="501"/>
        <end position="700"/>
    </location>
</feature>
<evidence type="ECO:0000313" key="8">
    <source>
        <dbReference type="Proteomes" id="UP000514462"/>
    </source>
</evidence>
<evidence type="ECO:0000259" key="5">
    <source>
        <dbReference type="PROSITE" id="PS51192"/>
    </source>
</evidence>
<dbReference type="SUPFAM" id="SSF52540">
    <property type="entry name" value="P-loop containing nucleoside triphosphate hydrolases"/>
    <property type="match status" value="1"/>
</dbReference>
<dbReference type="SMART" id="SM00487">
    <property type="entry name" value="DEXDc"/>
    <property type="match status" value="1"/>
</dbReference>
<dbReference type="PROSITE" id="PS51194">
    <property type="entry name" value="HELICASE_CTER"/>
    <property type="match status" value="1"/>
</dbReference>
<dbReference type="PANTHER" id="PTHR47961">
    <property type="entry name" value="DNA POLYMERASE THETA, PUTATIVE (AFU_ORTHOLOGUE AFUA_1G05260)-RELATED"/>
    <property type="match status" value="1"/>
</dbReference>
<evidence type="ECO:0000259" key="6">
    <source>
        <dbReference type="PROSITE" id="PS51194"/>
    </source>
</evidence>
<evidence type="ECO:0000313" key="7">
    <source>
        <dbReference type="EMBL" id="QMR38966.1"/>
    </source>
</evidence>
<name>A0AAP9QU67_KLEAE</name>
<dbReference type="SMART" id="SM00490">
    <property type="entry name" value="HELICc"/>
    <property type="match status" value="1"/>
</dbReference>
<sequence length="1046" mass="115705">MKAGFNSKRLFGITRSKGKMYEFGLDESQHLRMPEGSDPLQLFIMTVATLGDVTGVLAELSQPLVSLPPEPQAELNFCASFFDAVLDSGFAQGLESTTLLLASAAYYVARRPGSSLVLARRIEPKEEDNNVEHLLQWLLKADWRTYWLLDDKRYGPLLTSFSRAVANHFAGGTQLQEIDVLMKLLRNEAYKMGTPEEVLYADVAISICRMRLAASAWVTLSQYSGLSVDHWRPVIQRERFPKELWPSQILLGERGIFRGASGLIQMPTSAGKTRSIELVLRSAFMSGRTKLAVVVAPFRALCHEIALSLRQDLAGDDIKVNELTDALQIDFVEQIADLLGSAPPSTSNVLVLTPEKFLYVLRQSPQALKHIGLVVYDEGHQFDTGVRGITYELLLTEIKGLLPDTAQTLLISAVMQNPQAIASWLMGEDKAQVIDGATLLPTSRSVAFASWTESLGQLMFHENGYDKEDYFVPRIIEAAQLSGIKADSSIFPTRTKSSDVSLYLGLRVISKGSVAIFCGTKLIANGIAKRAVQIADAGYNTLWPSTYANPEEVMALKTIIEGNFGSNSFLLKAAKLGIYTHHSNTPQGIRLALEHGMQKGLINFIACTSTLAQGVNLPIRYLIVQGVYQGVGRVKVRDFQNLIGRAGRAGMHTEGVVIFADSTVWDRRKNWREGWKFQSAVELLSPDRAEGVTSSLLLLLKPFALPRNQVLPFAGGDLLDFMDKEVDWESWAHLVADSDPRLSKPQKDALVKALLSSLAERKKMTHTLESYLMANCAAMDATAFEQRAGELARETLAYSLASAEEAEKLEEYFRLVARRIESVESSPLKQAFFGKTLLGAKQTKFIEVWSGEHRAMLLALDSCHAWLNAVWPLLTELCDNRFFRSVEPAGAGFEIALSWMCGMSYGEIFKKASLMQVKKKAGKRKQKVSDDDILKFLESTLAFDCSLILAALAQFLFSPEEIIGEQGASLAHFQKSLKNGLPDALSMSIFEAGFADRFISQAIRDALLQDGYGGSSFDEARQNHLSVIEQVVKGTPAYFNYVLSSY</sequence>
<dbReference type="RefSeq" id="WP_038423322.1">
    <property type="nucleotide sequence ID" value="NZ_CP055904.1"/>
</dbReference>
<gene>
    <name evidence="7" type="ORF">HV331_05425</name>
</gene>
<keyword evidence="2" id="KW-0378">Hydrolase</keyword>
<keyword evidence="3 7" id="KW-0347">Helicase</keyword>
<accession>A0AAP9QU67</accession>
<dbReference type="Pfam" id="PF00270">
    <property type="entry name" value="DEAD"/>
    <property type="match status" value="1"/>
</dbReference>
<dbReference type="InterPro" id="IPR011545">
    <property type="entry name" value="DEAD/DEAH_box_helicase_dom"/>
</dbReference>
<dbReference type="Proteomes" id="UP000514462">
    <property type="component" value="Chromosome"/>
</dbReference>
<dbReference type="GO" id="GO:0004386">
    <property type="term" value="F:helicase activity"/>
    <property type="evidence" value="ECO:0007669"/>
    <property type="project" value="UniProtKB-KW"/>
</dbReference>
<evidence type="ECO:0000256" key="2">
    <source>
        <dbReference type="ARBA" id="ARBA00022801"/>
    </source>
</evidence>
<dbReference type="GO" id="GO:0005524">
    <property type="term" value="F:ATP binding"/>
    <property type="evidence" value="ECO:0007669"/>
    <property type="project" value="UniProtKB-KW"/>
</dbReference>
<dbReference type="PROSITE" id="PS51192">
    <property type="entry name" value="HELICASE_ATP_BIND_1"/>
    <property type="match status" value="1"/>
</dbReference>
<dbReference type="InterPro" id="IPR050474">
    <property type="entry name" value="Hel308_SKI2-like"/>
</dbReference>
<evidence type="ECO:0000256" key="1">
    <source>
        <dbReference type="ARBA" id="ARBA00022741"/>
    </source>
</evidence>
<dbReference type="EMBL" id="CP055904">
    <property type="protein sequence ID" value="QMR38966.1"/>
    <property type="molecule type" value="Genomic_DNA"/>
</dbReference>
<protein>
    <submittedName>
        <fullName evidence="7">DEAD/DEAH box helicase</fullName>
    </submittedName>
</protein>
<reference evidence="8" key="1">
    <citation type="submission" date="2020-06" db="EMBL/GenBank/DDBJ databases">
        <title>REHAB project genomes.</title>
        <authorList>
            <person name="Shaw L.P."/>
        </authorList>
    </citation>
    <scope>NUCLEOTIDE SEQUENCE [LARGE SCALE GENOMIC DNA]</scope>
    <source>
        <strain evidence="8">RHBSTW-00938</strain>
    </source>
</reference>
<dbReference type="InterPro" id="IPR014001">
    <property type="entry name" value="Helicase_ATP-bd"/>
</dbReference>
<dbReference type="InterPro" id="IPR001650">
    <property type="entry name" value="Helicase_C-like"/>
</dbReference>
<evidence type="ECO:0000256" key="4">
    <source>
        <dbReference type="ARBA" id="ARBA00022840"/>
    </source>
</evidence>
<organism evidence="7 8">
    <name type="scientific">Klebsiella aerogenes</name>
    <name type="common">Enterobacter aerogenes</name>
    <dbReference type="NCBI Taxonomy" id="548"/>
    <lineage>
        <taxon>Bacteria</taxon>
        <taxon>Pseudomonadati</taxon>
        <taxon>Pseudomonadota</taxon>
        <taxon>Gammaproteobacteria</taxon>
        <taxon>Enterobacterales</taxon>
        <taxon>Enterobacteriaceae</taxon>
        <taxon>Klebsiella/Raoultella group</taxon>
        <taxon>Klebsiella</taxon>
    </lineage>
</organism>
<dbReference type="GO" id="GO:0016787">
    <property type="term" value="F:hydrolase activity"/>
    <property type="evidence" value="ECO:0007669"/>
    <property type="project" value="UniProtKB-KW"/>
</dbReference>
<keyword evidence="1" id="KW-0547">Nucleotide-binding</keyword>
<dbReference type="AlphaFoldDB" id="A0AAP9QU67"/>
<dbReference type="InterPro" id="IPR027417">
    <property type="entry name" value="P-loop_NTPase"/>
</dbReference>
<keyword evidence="4" id="KW-0067">ATP-binding</keyword>
<dbReference type="PANTHER" id="PTHR47961:SF6">
    <property type="entry name" value="DNA-DIRECTED DNA POLYMERASE"/>
    <property type="match status" value="1"/>
</dbReference>